<dbReference type="GO" id="GO:0000460">
    <property type="term" value="P:maturation of 5.8S rRNA"/>
    <property type="evidence" value="ECO:0007669"/>
    <property type="project" value="TreeGrafter"/>
</dbReference>
<keyword evidence="3" id="KW-1185">Reference proteome</keyword>
<dbReference type="AlphaFoldDB" id="A0A370TVJ1"/>
<evidence type="ECO:0000313" key="2">
    <source>
        <dbReference type="EMBL" id="RDL39546.1"/>
    </source>
</evidence>
<dbReference type="STRING" id="2656787.A0A370TVJ1"/>
<dbReference type="Proteomes" id="UP000254866">
    <property type="component" value="Unassembled WGS sequence"/>
</dbReference>
<feature type="region of interest" description="Disordered" evidence="1">
    <location>
        <begin position="34"/>
        <end position="66"/>
    </location>
</feature>
<dbReference type="OrthoDB" id="10263222at2759"/>
<evidence type="ECO:0000256" key="1">
    <source>
        <dbReference type="SAM" id="MobiDB-lite"/>
    </source>
</evidence>
<gene>
    <name evidence="2" type="ORF">BP5553_03886</name>
</gene>
<dbReference type="GO" id="GO:0004519">
    <property type="term" value="F:endonuclease activity"/>
    <property type="evidence" value="ECO:0007669"/>
    <property type="project" value="InterPro"/>
</dbReference>
<proteinExistence type="predicted"/>
<sequence>MMMNSGNWDNNAMSYAMVETLPDDVSTQIAHPSRYPRGQKTGGSMRVVKPNSANNSPRSSMGRRRTVVADGQYRRRVAIIDQNISSASNGFFSNDGLQVPTRSNRPASWHPSSQQTHQPLCQPSYTTPMYDFNNQFQFMDVPPTPMVYSGYTSPASTFSPLSMPYNGYYQHQFSFQHVPAPCNQTPVYAIDQMPMMEQQTEIYTQFPMTNIDPTMSSNTEWGNFATSGFGGSTAPPTPENFLPIQHPEPLFPSEDSIPYQSLSDTESVGEDLIGVGLYDKPDVMKFSDLDPQLDNYRSLMMPQLIGSGYRRTESTGKGLKLEETWNPPESDEDDDDDDDEQDAEAEDEEEPTKTLESSNVQCADDSKPKNESHLAEASQGDTQYGGSASAREEPQSLASNSIPESPNEDPRNLTAYSSFPPPSKITVSLQPIFAHVKTSIMVQYVITPWRNPSELLRVRDQLYSGSSPGRPGSDEDRRQAVAQVSVWMQRGNCPHLVESTAILMAAVLNDIPGNASYCVRAAYAAAFCRFVTGLLDSHQIKRKKMSMYSIANSIGLPATYVELRHQATHEELPSLSKLRIATQKALRWIWDYYWVTLSIKVAPSGAGGQCKAWVLNSVGEGDDKKCEGLDEALSKFGEEELIKAVVELQATARDTNVLLKCLDLHQRILDGGLNTTGEDDDSHLDLSDSNLEDIQKQMLAMAKELDETPKEPPIYVDDDIQVLDDSKSQGWMLWQGPWVPKPIGVV</sequence>
<protein>
    <submittedName>
        <fullName evidence="2">Uncharacterized protein</fullName>
    </submittedName>
</protein>
<dbReference type="PANTHER" id="PTHR15002">
    <property type="entry name" value="RIBOSOMAL BIOGENESIS PROTEIN LAS1L"/>
    <property type="match status" value="1"/>
</dbReference>
<name>A0A370TVJ1_9HELO</name>
<dbReference type="GeneID" id="43596735"/>
<dbReference type="GO" id="GO:0030687">
    <property type="term" value="C:preribosome, large subunit precursor"/>
    <property type="evidence" value="ECO:0007669"/>
    <property type="project" value="TreeGrafter"/>
</dbReference>
<reference evidence="2 3" key="1">
    <citation type="journal article" date="2018" name="IMA Fungus">
        <title>IMA Genome-F 9: Draft genome sequence of Annulohypoxylon stygium, Aspergillus mulundensis, Berkeleyomyces basicola (syn. Thielaviopsis basicola), Ceratocystis smalleyi, two Cercospora beticola strains, Coleophoma cylindrospora, Fusarium fracticaudum, Phialophora cf. hyalina, and Morchella septimelata.</title>
        <authorList>
            <person name="Wingfield B.D."/>
            <person name="Bills G.F."/>
            <person name="Dong Y."/>
            <person name="Huang W."/>
            <person name="Nel W.J."/>
            <person name="Swalarsk-Parry B.S."/>
            <person name="Vaghefi N."/>
            <person name="Wilken P.M."/>
            <person name="An Z."/>
            <person name="de Beer Z.W."/>
            <person name="De Vos L."/>
            <person name="Chen L."/>
            <person name="Duong T.A."/>
            <person name="Gao Y."/>
            <person name="Hammerbacher A."/>
            <person name="Kikkert J.R."/>
            <person name="Li Y."/>
            <person name="Li H."/>
            <person name="Li K."/>
            <person name="Li Q."/>
            <person name="Liu X."/>
            <person name="Ma X."/>
            <person name="Naidoo K."/>
            <person name="Pethybridge S.J."/>
            <person name="Sun J."/>
            <person name="Steenkamp E.T."/>
            <person name="van der Nest M.A."/>
            <person name="van Wyk S."/>
            <person name="Wingfield M.J."/>
            <person name="Xiong C."/>
            <person name="Yue Q."/>
            <person name="Zhang X."/>
        </authorList>
    </citation>
    <scope>NUCLEOTIDE SEQUENCE [LARGE SCALE GENOMIC DNA]</scope>
    <source>
        <strain evidence="2 3">BP 5553</strain>
    </source>
</reference>
<dbReference type="EMBL" id="NPIC01000002">
    <property type="protein sequence ID" value="RDL39546.1"/>
    <property type="molecule type" value="Genomic_DNA"/>
</dbReference>
<dbReference type="GO" id="GO:0090730">
    <property type="term" value="C:Las1 complex"/>
    <property type="evidence" value="ECO:0007669"/>
    <property type="project" value="InterPro"/>
</dbReference>
<dbReference type="PANTHER" id="PTHR15002:SF0">
    <property type="entry name" value="RIBOSOMAL BIOGENESIS PROTEIN LAS1L"/>
    <property type="match status" value="1"/>
</dbReference>
<feature type="region of interest" description="Disordered" evidence="1">
    <location>
        <begin position="95"/>
        <end position="122"/>
    </location>
</feature>
<feature type="compositionally biased region" description="Basic and acidic residues" evidence="1">
    <location>
        <begin position="310"/>
        <end position="323"/>
    </location>
</feature>
<comment type="caution">
    <text evidence="2">The sequence shown here is derived from an EMBL/GenBank/DDBJ whole genome shotgun (WGS) entry which is preliminary data.</text>
</comment>
<organism evidence="2 3">
    <name type="scientific">Venustampulla echinocandica</name>
    <dbReference type="NCBI Taxonomy" id="2656787"/>
    <lineage>
        <taxon>Eukaryota</taxon>
        <taxon>Fungi</taxon>
        <taxon>Dikarya</taxon>
        <taxon>Ascomycota</taxon>
        <taxon>Pezizomycotina</taxon>
        <taxon>Leotiomycetes</taxon>
        <taxon>Helotiales</taxon>
        <taxon>Pleuroascaceae</taxon>
        <taxon>Venustampulla</taxon>
    </lineage>
</organism>
<feature type="compositionally biased region" description="Basic and acidic residues" evidence="1">
    <location>
        <begin position="364"/>
        <end position="374"/>
    </location>
</feature>
<dbReference type="RefSeq" id="XP_031872202.1">
    <property type="nucleotide sequence ID" value="XM_032012509.1"/>
</dbReference>
<dbReference type="GO" id="GO:0000470">
    <property type="term" value="P:maturation of LSU-rRNA"/>
    <property type="evidence" value="ECO:0007669"/>
    <property type="project" value="TreeGrafter"/>
</dbReference>
<feature type="region of interest" description="Disordered" evidence="1">
    <location>
        <begin position="307"/>
        <end position="417"/>
    </location>
</feature>
<dbReference type="InterPro" id="IPR007174">
    <property type="entry name" value="Las1"/>
</dbReference>
<evidence type="ECO:0000313" key="3">
    <source>
        <dbReference type="Proteomes" id="UP000254866"/>
    </source>
</evidence>
<dbReference type="Pfam" id="PF04031">
    <property type="entry name" value="Las1"/>
    <property type="match status" value="1"/>
</dbReference>
<feature type="compositionally biased region" description="Acidic residues" evidence="1">
    <location>
        <begin position="329"/>
        <end position="350"/>
    </location>
</feature>
<accession>A0A370TVJ1</accession>